<evidence type="ECO:0000313" key="1">
    <source>
        <dbReference type="EMBL" id="MDR7135255.1"/>
    </source>
</evidence>
<evidence type="ECO:0000313" key="2">
    <source>
        <dbReference type="Proteomes" id="UP001251524"/>
    </source>
</evidence>
<comment type="caution">
    <text evidence="1">The sequence shown here is derived from an EMBL/GenBank/DDBJ whole genome shotgun (WGS) entry which is preliminary data.</text>
</comment>
<keyword evidence="2" id="KW-1185">Reference proteome</keyword>
<reference evidence="1 2" key="1">
    <citation type="submission" date="2023-07" db="EMBL/GenBank/DDBJ databases">
        <title>Sorghum-associated microbial communities from plants grown in Nebraska, USA.</title>
        <authorList>
            <person name="Schachtman D."/>
        </authorList>
    </citation>
    <scope>NUCLEOTIDE SEQUENCE [LARGE SCALE GENOMIC DNA]</scope>
    <source>
        <strain evidence="1 2">BE198</strain>
    </source>
</reference>
<protein>
    <submittedName>
        <fullName evidence="1">Uncharacterized protein</fullName>
    </submittedName>
</protein>
<gene>
    <name evidence="1" type="ORF">J2X06_002464</name>
</gene>
<name>A0ABU1WCW6_9GAMM</name>
<dbReference type="Proteomes" id="UP001251524">
    <property type="component" value="Unassembled WGS sequence"/>
</dbReference>
<organism evidence="1 2">
    <name type="scientific">Lysobacter niastensis</name>
    <dbReference type="NCBI Taxonomy" id="380629"/>
    <lineage>
        <taxon>Bacteria</taxon>
        <taxon>Pseudomonadati</taxon>
        <taxon>Pseudomonadota</taxon>
        <taxon>Gammaproteobacteria</taxon>
        <taxon>Lysobacterales</taxon>
        <taxon>Lysobacteraceae</taxon>
        <taxon>Lysobacter</taxon>
    </lineage>
</organism>
<proteinExistence type="predicted"/>
<accession>A0ABU1WCW6</accession>
<dbReference type="EMBL" id="JAVDVY010000002">
    <property type="protein sequence ID" value="MDR7135255.1"/>
    <property type="molecule type" value="Genomic_DNA"/>
</dbReference>
<sequence length="44" mass="4390">MDNGSSNSEIALQLIAALKASHNFPPSPNGGIASIGRLIALATA</sequence>